<proteinExistence type="predicted"/>
<evidence type="ECO:0000259" key="2">
    <source>
        <dbReference type="Pfam" id="PF26013"/>
    </source>
</evidence>
<reference evidence="3 4" key="1">
    <citation type="submission" date="2024-07" db="EMBL/GenBank/DDBJ databases">
        <title>Draft sequence of the Neodothiora populina.</title>
        <authorList>
            <person name="Drown D.D."/>
            <person name="Schuette U.S."/>
            <person name="Buechlein A.B."/>
            <person name="Rusch D.R."/>
            <person name="Winton L.W."/>
            <person name="Adams G.A."/>
        </authorList>
    </citation>
    <scope>NUCLEOTIDE SEQUENCE [LARGE SCALE GENOMIC DNA]</scope>
    <source>
        <strain evidence="3 4">CPC 39397</strain>
    </source>
</reference>
<feature type="region of interest" description="Disordered" evidence="1">
    <location>
        <begin position="15"/>
        <end position="68"/>
    </location>
</feature>
<evidence type="ECO:0000256" key="1">
    <source>
        <dbReference type="SAM" id="MobiDB-lite"/>
    </source>
</evidence>
<feature type="region of interest" description="Disordered" evidence="1">
    <location>
        <begin position="84"/>
        <end position="106"/>
    </location>
</feature>
<organism evidence="3 4">
    <name type="scientific">Neodothiora populina</name>
    <dbReference type="NCBI Taxonomy" id="2781224"/>
    <lineage>
        <taxon>Eukaryota</taxon>
        <taxon>Fungi</taxon>
        <taxon>Dikarya</taxon>
        <taxon>Ascomycota</taxon>
        <taxon>Pezizomycotina</taxon>
        <taxon>Dothideomycetes</taxon>
        <taxon>Dothideomycetidae</taxon>
        <taxon>Dothideales</taxon>
        <taxon>Dothioraceae</taxon>
        <taxon>Neodothiora</taxon>
    </lineage>
</organism>
<comment type="caution">
    <text evidence="3">The sequence shown here is derived from an EMBL/GenBank/DDBJ whole genome shotgun (WGS) entry which is preliminary data.</text>
</comment>
<dbReference type="GeneID" id="95977235"/>
<feature type="domain" description="DUF8004" evidence="2">
    <location>
        <begin position="288"/>
        <end position="381"/>
    </location>
</feature>
<accession>A0ABR3PEH7</accession>
<dbReference type="PANTHER" id="PTHR39601">
    <property type="entry name" value="CHORIOGENIN HMINOR"/>
    <property type="match status" value="1"/>
</dbReference>
<dbReference type="EMBL" id="JBFMKM010000008">
    <property type="protein sequence ID" value="KAL1304558.1"/>
    <property type="molecule type" value="Genomic_DNA"/>
</dbReference>
<keyword evidence="4" id="KW-1185">Reference proteome</keyword>
<dbReference type="Pfam" id="PF26013">
    <property type="entry name" value="DUF8004"/>
    <property type="match status" value="1"/>
</dbReference>
<protein>
    <recommendedName>
        <fullName evidence="2">DUF8004 domain-containing protein</fullName>
    </recommendedName>
</protein>
<sequence>MMSFRDSRLFNFRSRGKLNRTTTDPESVKPEKSDHGKGAGLLNPASANHASSGSASDAASLRPTTASGMLTRRTSSIFRALNTSTSSLHSEHSKRNFTPPSIVAETPERKQILPEHKDDDSQGPQAWVAGHREKVPYDLVDILESRKVLEIWDDTGDCFVYLSPQDSEKPASFRVKSSLFQTSRKLIELSKVDDSTGESDPEAPKHLYIPMETSAISSNPSTGSGDLPDETEHKVSIRNLFAFLMGRSLIATERCPSVFDIFTRIAQHLKSYEFSNVDGSSFGEVVVANFEAYIDEFGLADVRTSDEKTIQGVVLGERMRSVKLYNEAFTHAAGKFRSISKSESLALLLISPATMNRLSRAAFNVEKHVAIVNETLESLEFPSMFSGIVSSKHERKHVDFNIWRDSFSTTRKFYIHFYKQRYKKWPPKSTRPGTTLNRLILKDLYQDLCSAYDLLVDRSIDPSADLKDSGEPRYKALKQIFAEYNRSSPPVKPAIPFDLPIMPKSGSGSDNTSEKINPEEVSKMLAAASNSETDLLEFTEAFKDLERKHAHSKKLDDIIDHRMGQWIFIYALLQVLPLLVVDGVGVEHTKDVEYFLCEPPRSGIPWARDDAAPAAGTTLGVPTVKTGTAVNLPADLAEPGIEGLFYRSHCWRMAEKWRPRKQEPSTTLQLPQEHGRISSNLLGAPRVGRSQSRTSLATGVRPVSAVDASLSVPGMGARTLRARPVSVYDPTRTFDSILTGSSQESKKKG</sequence>
<evidence type="ECO:0000313" key="3">
    <source>
        <dbReference type="EMBL" id="KAL1304558.1"/>
    </source>
</evidence>
<feature type="compositionally biased region" description="Low complexity" evidence="1">
    <location>
        <begin position="45"/>
        <end position="60"/>
    </location>
</feature>
<name>A0ABR3PEH7_9PEZI</name>
<dbReference type="RefSeq" id="XP_069200833.1">
    <property type="nucleotide sequence ID" value="XM_069343018.1"/>
</dbReference>
<feature type="compositionally biased region" description="Basic and acidic residues" evidence="1">
    <location>
        <begin position="26"/>
        <end position="37"/>
    </location>
</feature>
<dbReference type="Proteomes" id="UP001562354">
    <property type="component" value="Unassembled WGS sequence"/>
</dbReference>
<evidence type="ECO:0000313" key="4">
    <source>
        <dbReference type="Proteomes" id="UP001562354"/>
    </source>
</evidence>
<gene>
    <name evidence="3" type="ORF">AAFC00_003534</name>
</gene>
<dbReference type="InterPro" id="IPR058317">
    <property type="entry name" value="DUF8004"/>
</dbReference>
<dbReference type="PANTHER" id="PTHR39601:SF2">
    <property type="entry name" value="CHORIOGENIN HMINOR"/>
    <property type="match status" value="1"/>
</dbReference>